<evidence type="ECO:0000313" key="1">
    <source>
        <dbReference type="EMBL" id="CAA9302852.1"/>
    </source>
</evidence>
<dbReference type="AlphaFoldDB" id="A0A6J4KDR6"/>
<dbReference type="PROSITE" id="PS51343">
    <property type="entry name" value="PII_GLNB_DOM"/>
    <property type="match status" value="1"/>
</dbReference>
<proteinExistence type="predicted"/>
<dbReference type="InterPro" id="IPR015867">
    <property type="entry name" value="N-reg_PII/ATP_PRibTrfase_C"/>
</dbReference>
<organism evidence="1">
    <name type="scientific">uncultured Gemmatimonadota bacterium</name>
    <dbReference type="NCBI Taxonomy" id="203437"/>
    <lineage>
        <taxon>Bacteria</taxon>
        <taxon>Pseudomonadati</taxon>
        <taxon>Gemmatimonadota</taxon>
        <taxon>environmental samples</taxon>
    </lineage>
</organism>
<name>A0A6J4KDR6_9BACT</name>
<protein>
    <recommendedName>
        <fullName evidence="2">Nitrogen regulatory protein P-II</fullName>
    </recommendedName>
</protein>
<dbReference type="Pfam" id="PF00543">
    <property type="entry name" value="P-II"/>
    <property type="match status" value="1"/>
</dbReference>
<reference evidence="1" key="1">
    <citation type="submission" date="2020-02" db="EMBL/GenBank/DDBJ databases">
        <authorList>
            <person name="Meier V. D."/>
        </authorList>
    </citation>
    <scope>NUCLEOTIDE SEQUENCE</scope>
    <source>
        <strain evidence="1">AVDCRST_MAG68</strain>
    </source>
</reference>
<sequence length="116" mass="12540">MEGRVQLLIAVVNEEKTEELLAGFLELGVTGATVLQSEGMGRLLANEVPIFAGLEPLRRARPRNHTLFSVMDEDKVEQVIALVREVCGDLDGPATGIVFTLPVSRVEGLSRELGQG</sequence>
<dbReference type="Gene3D" id="3.30.70.120">
    <property type="match status" value="1"/>
</dbReference>
<dbReference type="EMBL" id="CADCTW010000033">
    <property type="protein sequence ID" value="CAA9302852.1"/>
    <property type="molecule type" value="Genomic_DNA"/>
</dbReference>
<evidence type="ECO:0008006" key="2">
    <source>
        <dbReference type="Google" id="ProtNLM"/>
    </source>
</evidence>
<dbReference type="GO" id="GO:0006808">
    <property type="term" value="P:regulation of nitrogen utilization"/>
    <property type="evidence" value="ECO:0007669"/>
    <property type="project" value="InterPro"/>
</dbReference>
<dbReference type="GO" id="GO:0030234">
    <property type="term" value="F:enzyme regulator activity"/>
    <property type="evidence" value="ECO:0007669"/>
    <property type="project" value="InterPro"/>
</dbReference>
<dbReference type="InterPro" id="IPR011322">
    <property type="entry name" value="N-reg_PII-like_a/b"/>
</dbReference>
<dbReference type="SUPFAM" id="SSF54913">
    <property type="entry name" value="GlnB-like"/>
    <property type="match status" value="1"/>
</dbReference>
<dbReference type="InterPro" id="IPR002187">
    <property type="entry name" value="N-reg_PII"/>
</dbReference>
<accession>A0A6J4KDR6</accession>
<gene>
    <name evidence="1" type="ORF">AVDCRST_MAG68-601</name>
</gene>